<dbReference type="SMART" id="SM00020">
    <property type="entry name" value="Tryp_SPc"/>
    <property type="match status" value="1"/>
</dbReference>
<dbReference type="InterPro" id="IPR009003">
    <property type="entry name" value="Peptidase_S1_PA"/>
</dbReference>
<dbReference type="GO" id="GO:0006508">
    <property type="term" value="P:proteolysis"/>
    <property type="evidence" value="ECO:0007669"/>
    <property type="project" value="InterPro"/>
</dbReference>
<accession>A0A8C8CNS2</accession>
<dbReference type="PANTHER" id="PTHR24252">
    <property type="entry name" value="ACROSIN-RELATED"/>
    <property type="match status" value="1"/>
</dbReference>
<comment type="similarity">
    <text evidence="1">Belongs to the PIH1 family.</text>
</comment>
<dbReference type="SUPFAM" id="SSF50494">
    <property type="entry name" value="Trypsin-like serine proteases"/>
    <property type="match status" value="1"/>
</dbReference>
<protein>
    <recommendedName>
        <fullName evidence="4">Peptidase S1 domain-containing protein</fullName>
    </recommendedName>
</protein>
<keyword evidence="6" id="KW-1185">Reference proteome</keyword>
<dbReference type="Pfam" id="PF18201">
    <property type="entry name" value="PIH1_CS"/>
    <property type="match status" value="1"/>
</dbReference>
<dbReference type="Pfam" id="PF00089">
    <property type="entry name" value="Trypsin"/>
    <property type="match status" value="1"/>
</dbReference>
<evidence type="ECO:0000256" key="3">
    <source>
        <dbReference type="ARBA" id="ARBA00023180"/>
    </source>
</evidence>
<dbReference type="Proteomes" id="UP000694402">
    <property type="component" value="Unassembled WGS sequence"/>
</dbReference>
<evidence type="ECO:0000313" key="6">
    <source>
        <dbReference type="Proteomes" id="UP000694402"/>
    </source>
</evidence>
<dbReference type="PROSITE" id="PS50240">
    <property type="entry name" value="TRYPSIN_DOM"/>
    <property type="match status" value="1"/>
</dbReference>
<evidence type="ECO:0000256" key="2">
    <source>
        <dbReference type="ARBA" id="ARBA00023157"/>
    </source>
</evidence>
<dbReference type="Gene3D" id="2.40.10.10">
    <property type="entry name" value="Trypsin-like serine proteases"/>
    <property type="match status" value="2"/>
</dbReference>
<dbReference type="Ensembl" id="ENSOTST00005015578.2">
    <property type="protein sequence ID" value="ENSOTSP00005014250.1"/>
    <property type="gene ID" value="ENSOTSG00005007200.2"/>
</dbReference>
<feature type="domain" description="Peptidase S1" evidence="4">
    <location>
        <begin position="9"/>
        <end position="181"/>
    </location>
</feature>
<dbReference type="GO" id="GO:0004252">
    <property type="term" value="F:serine-type endopeptidase activity"/>
    <property type="evidence" value="ECO:0007669"/>
    <property type="project" value="InterPro"/>
</dbReference>
<keyword evidence="3" id="KW-0325">Glycoprotein</keyword>
<proteinExistence type="inferred from homology"/>
<name>A0A8C8CNS2_ONCTS</name>
<keyword evidence="2" id="KW-1015">Disulfide bond</keyword>
<dbReference type="InterPro" id="IPR001254">
    <property type="entry name" value="Trypsin_dom"/>
</dbReference>
<dbReference type="InterPro" id="IPR041442">
    <property type="entry name" value="PIH1D1/2/3_CS-like"/>
</dbReference>
<reference evidence="5" key="1">
    <citation type="submission" date="2025-08" db="UniProtKB">
        <authorList>
            <consortium name="Ensembl"/>
        </authorList>
    </citation>
    <scope>IDENTIFICATION</scope>
</reference>
<dbReference type="InterPro" id="IPR043504">
    <property type="entry name" value="Peptidase_S1_PA_chymotrypsin"/>
</dbReference>
<gene>
    <name evidence="5" type="primary">TMPRSS5</name>
</gene>
<dbReference type="CDD" id="cd00298">
    <property type="entry name" value="ACD_sHsps_p23-like"/>
    <property type="match status" value="1"/>
</dbReference>
<evidence type="ECO:0000259" key="4">
    <source>
        <dbReference type="PROSITE" id="PS50240"/>
    </source>
</evidence>
<dbReference type="PANTHER" id="PTHR24252:SF27">
    <property type="entry name" value="TRANSMEMBRANE PROTEASE SERINE 3-LIKE"/>
    <property type="match status" value="1"/>
</dbReference>
<organism evidence="5 6">
    <name type="scientific">Oncorhynchus tshawytscha</name>
    <name type="common">Chinook salmon</name>
    <name type="synonym">Salmo tshawytscha</name>
    <dbReference type="NCBI Taxonomy" id="74940"/>
    <lineage>
        <taxon>Eukaryota</taxon>
        <taxon>Metazoa</taxon>
        <taxon>Chordata</taxon>
        <taxon>Craniata</taxon>
        <taxon>Vertebrata</taxon>
        <taxon>Euteleostomi</taxon>
        <taxon>Actinopterygii</taxon>
        <taxon>Neopterygii</taxon>
        <taxon>Teleostei</taxon>
        <taxon>Protacanthopterygii</taxon>
        <taxon>Salmoniformes</taxon>
        <taxon>Salmonidae</taxon>
        <taxon>Salmoninae</taxon>
        <taxon>Oncorhynchus</taxon>
    </lineage>
</organism>
<reference evidence="5" key="2">
    <citation type="submission" date="2025-09" db="UniProtKB">
        <authorList>
            <consortium name="Ensembl"/>
        </authorList>
    </citation>
    <scope>IDENTIFICATION</scope>
</reference>
<dbReference type="GeneTree" id="ENSGT00940000159163"/>
<evidence type="ECO:0000256" key="1">
    <source>
        <dbReference type="ARBA" id="ARBA00008511"/>
    </source>
</evidence>
<dbReference type="CDD" id="cd00190">
    <property type="entry name" value="Tryp_SPc"/>
    <property type="match status" value="1"/>
</dbReference>
<dbReference type="AlphaFoldDB" id="A0A8C8CNS2"/>
<evidence type="ECO:0000313" key="5">
    <source>
        <dbReference type="Ensembl" id="ENSOTSP00005014250.1"/>
    </source>
</evidence>
<sequence length="383" mass="42591">MAQYTGYAVEKIIYNKKYNLRSHDNDIALMKLLTPLNFSDTIRPICLPQYEHDLPGGTQCWISGWGYTQPDDVLIPATLKEATVPLISTKKCNSSCMYNGEVTPRMLCAGYTEGKVDACQEPKKGLLYINVCGWKRVPTPADENKPVPVCGGRLETDTDEGGDDYSVMDVAFSPAVLQQAQKDKKEDQVHLLALSFTQQQHGLRLIQQYNVSSSKLKGSLEDMQRRLGSLKQYSPATNTASQTPASLLQQISLREGQTEDSTPVQLITSVQLTPGPGDQSNKTKNLIQVISSSVTAEPQRPQHQLTVNSDPRDLSRSLKLTMELPKVQSITECHLSISQDDVLLEVEDMYHLHLELPETVNEESASATFNKKKRLLTLQVSIL</sequence>